<dbReference type="Proteomes" id="UP001165584">
    <property type="component" value="Unassembled WGS sequence"/>
</dbReference>
<evidence type="ECO:0000313" key="1">
    <source>
        <dbReference type="EMBL" id="MCS5718834.1"/>
    </source>
</evidence>
<name>A0ABT2GV65_9MICO</name>
<protein>
    <submittedName>
        <fullName evidence="1">RloB family protein</fullName>
    </submittedName>
</protein>
<organism evidence="1 2">
    <name type="scientific">Herbiconiux aconitum</name>
    <dbReference type="NCBI Taxonomy" id="2970913"/>
    <lineage>
        <taxon>Bacteria</taxon>
        <taxon>Bacillati</taxon>
        <taxon>Actinomycetota</taxon>
        <taxon>Actinomycetes</taxon>
        <taxon>Micrococcales</taxon>
        <taxon>Microbacteriaceae</taxon>
        <taxon>Herbiconiux</taxon>
    </lineage>
</organism>
<comment type="caution">
    <text evidence="1">The sequence shown here is derived from an EMBL/GenBank/DDBJ whole genome shotgun (WGS) entry which is preliminary data.</text>
</comment>
<keyword evidence="2" id="KW-1185">Reference proteome</keyword>
<dbReference type="RefSeq" id="WP_259508144.1">
    <property type="nucleotide sequence ID" value="NZ_JANLCM010000002.1"/>
</dbReference>
<accession>A0ABT2GV65</accession>
<dbReference type="Pfam" id="PF13707">
    <property type="entry name" value="RloB"/>
    <property type="match status" value="1"/>
</dbReference>
<sequence>MGRRAPANLKRRGPSRRERYVIAVFSEGEATEPEYFRALVNLPEIRQRAKLELRISLTGAVPLTLVQDAVASKKSQEADEYWCVFDVEWPRQHPNLREASDLATRSGVHLAISNPCFEAWLILHFVDHNAHLDNDGARRRRRDLDYQGDKHLDPDLYLPHRATAAARAKRLEERHASDGNQVPHNNPSSSAYLLVAAIERAGSR</sequence>
<dbReference type="InterPro" id="IPR025591">
    <property type="entry name" value="RloB"/>
</dbReference>
<dbReference type="EMBL" id="JANLCM010000002">
    <property type="protein sequence ID" value="MCS5718834.1"/>
    <property type="molecule type" value="Genomic_DNA"/>
</dbReference>
<evidence type="ECO:0000313" key="2">
    <source>
        <dbReference type="Proteomes" id="UP001165584"/>
    </source>
</evidence>
<proteinExistence type="predicted"/>
<reference evidence="1" key="1">
    <citation type="submission" date="2022-08" db="EMBL/GenBank/DDBJ databases">
        <authorList>
            <person name="Deng Y."/>
            <person name="Han X.-F."/>
            <person name="Zhang Y.-Q."/>
        </authorList>
    </citation>
    <scope>NUCLEOTIDE SEQUENCE</scope>
    <source>
        <strain evidence="1">CPCC 205763</strain>
    </source>
</reference>
<gene>
    <name evidence="1" type="ORF">N1027_11880</name>
</gene>